<organism evidence="5 6">
    <name type="scientific">Thiobacillus denitrificans</name>
    <dbReference type="NCBI Taxonomy" id="36861"/>
    <lineage>
        <taxon>Bacteria</taxon>
        <taxon>Pseudomonadati</taxon>
        <taxon>Pseudomonadota</taxon>
        <taxon>Betaproteobacteria</taxon>
        <taxon>Nitrosomonadales</taxon>
        <taxon>Thiobacillaceae</taxon>
        <taxon>Thiobacillus</taxon>
    </lineage>
</organism>
<dbReference type="PANTHER" id="PTHR43567">
    <property type="entry name" value="FLAVOREDOXIN-RELATED-RELATED"/>
    <property type="match status" value="1"/>
</dbReference>
<evidence type="ECO:0000259" key="4">
    <source>
        <dbReference type="SMART" id="SM00903"/>
    </source>
</evidence>
<comment type="cofactor">
    <cofactor evidence="1">
        <name>FMN</name>
        <dbReference type="ChEBI" id="CHEBI:58210"/>
    </cofactor>
</comment>
<proteinExistence type="inferred from homology"/>
<evidence type="ECO:0000256" key="1">
    <source>
        <dbReference type="ARBA" id="ARBA00001917"/>
    </source>
</evidence>
<dbReference type="SMART" id="SM00903">
    <property type="entry name" value="Flavin_Reduct"/>
    <property type="match status" value="1"/>
</dbReference>
<accession>A0A106BVL3</accession>
<dbReference type="EMBL" id="LDUG01000006">
    <property type="protein sequence ID" value="KVW99477.1"/>
    <property type="molecule type" value="Genomic_DNA"/>
</dbReference>
<dbReference type="PANTHER" id="PTHR43567:SF1">
    <property type="entry name" value="FLAVOREDOXIN"/>
    <property type="match status" value="1"/>
</dbReference>
<dbReference type="AlphaFoldDB" id="A0A106BVL3"/>
<dbReference type="SUPFAM" id="SSF50475">
    <property type="entry name" value="FMN-binding split barrel"/>
    <property type="match status" value="1"/>
</dbReference>
<comment type="caution">
    <text evidence="5">The sequence shown here is derived from an EMBL/GenBank/DDBJ whole genome shotgun (WGS) entry which is preliminary data.</text>
</comment>
<dbReference type="GO" id="GO:0010181">
    <property type="term" value="F:FMN binding"/>
    <property type="evidence" value="ECO:0007669"/>
    <property type="project" value="InterPro"/>
</dbReference>
<evidence type="ECO:0000313" key="6">
    <source>
        <dbReference type="Proteomes" id="UP000064243"/>
    </source>
</evidence>
<dbReference type="GO" id="GO:0016646">
    <property type="term" value="F:oxidoreductase activity, acting on the CH-NH group of donors, NAD or NADP as acceptor"/>
    <property type="evidence" value="ECO:0007669"/>
    <property type="project" value="UniProtKB-ARBA"/>
</dbReference>
<sequence length="178" mass="19648">MAKRAYPLAKVYGLLEPGPVVLVTTARKGQANIMTMSWHTMMEFEPPLVGCVISGRNASFDTLRATRECVINIPTLELSKQVVGIGNCSGRTVDKFAQYRLTPVTAVAVKPPLIAECYASLECRVADTRLVNRYNFFILEVVKAWVDTAIRQPQTLHHRGNGVFAVAGETVRRRSAAK</sequence>
<dbReference type="InterPro" id="IPR012349">
    <property type="entry name" value="Split_barrel_FMN-bd"/>
</dbReference>
<protein>
    <submittedName>
        <fullName evidence="5">Flavin reductase</fullName>
    </submittedName>
</protein>
<reference evidence="5 6" key="1">
    <citation type="journal article" date="2015" name="Appl. Environ. Microbiol.">
        <title>Aerobic and Anaerobic Thiosulfate Oxidation by a Cold-Adapted, Subglacial Chemoautotroph.</title>
        <authorList>
            <person name="Harrold Z.R."/>
            <person name="Skidmore M.L."/>
            <person name="Hamilton T.L."/>
            <person name="Desch L."/>
            <person name="Amada K."/>
            <person name="van Gelder W."/>
            <person name="Glover K."/>
            <person name="Roden E.E."/>
            <person name="Boyd E.S."/>
        </authorList>
    </citation>
    <scope>NUCLEOTIDE SEQUENCE [LARGE SCALE GENOMIC DNA]</scope>
    <source>
        <strain evidence="5 6">RG</strain>
    </source>
</reference>
<dbReference type="OrthoDB" id="9792436at2"/>
<dbReference type="PATRIC" id="fig|36861.3.peg.3085"/>
<evidence type="ECO:0000256" key="2">
    <source>
        <dbReference type="ARBA" id="ARBA00022630"/>
    </source>
</evidence>
<keyword evidence="6" id="KW-1185">Reference proteome</keyword>
<evidence type="ECO:0000256" key="3">
    <source>
        <dbReference type="ARBA" id="ARBA00038054"/>
    </source>
</evidence>
<dbReference type="InterPro" id="IPR052174">
    <property type="entry name" value="Flavoredoxin"/>
</dbReference>
<evidence type="ECO:0000313" key="5">
    <source>
        <dbReference type="EMBL" id="KVW99477.1"/>
    </source>
</evidence>
<dbReference type="STRING" id="1123392.GCA_000376425_00258"/>
<gene>
    <name evidence="5" type="ORF">ABW22_01785</name>
</gene>
<dbReference type="Proteomes" id="UP000064243">
    <property type="component" value="Unassembled WGS sequence"/>
</dbReference>
<comment type="similarity">
    <text evidence="3">Belongs to the flavoredoxin family.</text>
</comment>
<dbReference type="Pfam" id="PF01613">
    <property type="entry name" value="Flavin_Reduct"/>
    <property type="match status" value="1"/>
</dbReference>
<keyword evidence="2" id="KW-0285">Flavoprotein</keyword>
<dbReference type="InterPro" id="IPR002563">
    <property type="entry name" value="Flavin_Rdtase-like_dom"/>
</dbReference>
<feature type="domain" description="Flavin reductase like" evidence="4">
    <location>
        <begin position="13"/>
        <end position="165"/>
    </location>
</feature>
<dbReference type="Gene3D" id="2.30.110.10">
    <property type="entry name" value="Electron Transport, Fmn-binding Protein, Chain A"/>
    <property type="match status" value="1"/>
</dbReference>
<name>A0A106BVL3_THIDE</name>